<dbReference type="Proteomes" id="UP001732700">
    <property type="component" value="Chromosome 1C"/>
</dbReference>
<evidence type="ECO:0000313" key="1">
    <source>
        <dbReference type="EnsemblPlants" id="AVESA.00010b.r2.1CG0089050.1.CDS.1"/>
    </source>
</evidence>
<dbReference type="EnsemblPlants" id="AVESA.00010b.r2.1CG0089050.1">
    <property type="protein sequence ID" value="AVESA.00010b.r2.1CG0089050.1.CDS.1"/>
    <property type="gene ID" value="AVESA.00010b.r2.1CG0089050"/>
</dbReference>
<organism evidence="1 2">
    <name type="scientific">Avena sativa</name>
    <name type="common">Oat</name>
    <dbReference type="NCBI Taxonomy" id="4498"/>
    <lineage>
        <taxon>Eukaryota</taxon>
        <taxon>Viridiplantae</taxon>
        <taxon>Streptophyta</taxon>
        <taxon>Embryophyta</taxon>
        <taxon>Tracheophyta</taxon>
        <taxon>Spermatophyta</taxon>
        <taxon>Magnoliopsida</taxon>
        <taxon>Liliopsida</taxon>
        <taxon>Poales</taxon>
        <taxon>Poaceae</taxon>
        <taxon>BOP clade</taxon>
        <taxon>Pooideae</taxon>
        <taxon>Poodae</taxon>
        <taxon>Poeae</taxon>
        <taxon>Poeae Chloroplast Group 1 (Aveneae type)</taxon>
        <taxon>Aveninae</taxon>
        <taxon>Avena</taxon>
    </lineage>
</organism>
<proteinExistence type="predicted"/>
<reference evidence="1" key="2">
    <citation type="submission" date="2025-09" db="UniProtKB">
        <authorList>
            <consortium name="EnsemblPlants"/>
        </authorList>
    </citation>
    <scope>IDENTIFICATION</scope>
</reference>
<name>A0ACD5TNJ1_AVESA</name>
<evidence type="ECO:0000313" key="2">
    <source>
        <dbReference type="Proteomes" id="UP001732700"/>
    </source>
</evidence>
<protein>
    <submittedName>
        <fullName evidence="1">Uncharacterized protein</fullName>
    </submittedName>
</protein>
<reference evidence="1" key="1">
    <citation type="submission" date="2021-05" db="EMBL/GenBank/DDBJ databases">
        <authorList>
            <person name="Scholz U."/>
            <person name="Mascher M."/>
            <person name="Fiebig A."/>
        </authorList>
    </citation>
    <scope>NUCLEOTIDE SEQUENCE [LARGE SCALE GENOMIC DNA]</scope>
</reference>
<keyword evidence="2" id="KW-1185">Reference proteome</keyword>
<accession>A0ACD5TNJ1</accession>
<sequence length="374" mass="39260">MHTSSTVRYDSKSSYGQRNPHPQTRDPERSGWSRSSATARGSMAAPPSHPFVYIDAETLHAVLPFPSLISHLRAGLPAFSGDIHCPQRVSFPLPTSPSAALLLMPSWCAHPSLPYLALKAVTSFPANSPRLPSVHAAVSLFSSASGVPLASVEGSAFTLLRTAAVSALSASLLVSTSRPPSILALAGAGALAPYLAEAHLSALPSLSRILVWNRTKDKSAALVAKLRNAHPGIAVEEVDGMDEAVSAADIVSCATGSKEPIVRGELLRPGAHLDLVGSFTPAMRECDDEALRRGRVFIDFEAAMEEAGELVGAMQRGVLRREDVAGTLAELAAGTVVGRRSDDEITVFKSVGTAVVDLLAAQLAYENCVATKNA</sequence>